<keyword evidence="1" id="KW-0175">Coiled coil</keyword>
<dbReference type="PANTHER" id="PTHR45947:SF3">
    <property type="entry name" value="SULFOQUINOVOSYL TRANSFERASE SQD2"/>
    <property type="match status" value="1"/>
</dbReference>
<organism evidence="2 3">
    <name type="scientific">Phragmitibacter flavus</name>
    <dbReference type="NCBI Taxonomy" id="2576071"/>
    <lineage>
        <taxon>Bacteria</taxon>
        <taxon>Pseudomonadati</taxon>
        <taxon>Verrucomicrobiota</taxon>
        <taxon>Verrucomicrobiia</taxon>
        <taxon>Verrucomicrobiales</taxon>
        <taxon>Verrucomicrobiaceae</taxon>
        <taxon>Phragmitibacter</taxon>
    </lineage>
</organism>
<sequence length="390" mass="43755">MTLHDQRHFTGFCHFTAGCRGFETDCANCPQADEGLHAMVREERLRLNEAYGSRRVQVIASSKWVAREALASGLFDAEQLHVLRYAVADVFRVKTRRISPQRGTRRKQRWLFGCQVLGERRKGLAELQRALNRAMESEAFAAAVASGAVELRAFGEAASPFLEGLPVPVQMLGTLRAVELATEYREADVFWCPTLEDTGPLVAMEALACGCPVAGFATGILPDLVTEGVNGSLVPPGDVEGLAELMKTLVLEAGVLSRLGEGAELRRGEVDSVEVAAGRMLDLYEERLARWEPVAPVTGLRAAAVTLSSRWDEGHLPEVEKFFREFPVVSKHEAQLQHLRRRLEVEIGKKEALKRKVEVLRLEVNERDERRRGGWRRFWSSVQRRLRFRK</sequence>
<evidence type="ECO:0000313" key="3">
    <source>
        <dbReference type="Proteomes" id="UP000306196"/>
    </source>
</evidence>
<evidence type="ECO:0000313" key="2">
    <source>
        <dbReference type="EMBL" id="TLD72566.1"/>
    </source>
</evidence>
<reference evidence="2 3" key="1">
    <citation type="submission" date="2019-05" db="EMBL/GenBank/DDBJ databases">
        <title>Verrucobacter flavum gen. nov., sp. nov. a new member of the family Verrucomicrobiaceae.</title>
        <authorList>
            <person name="Szuroczki S."/>
            <person name="Abbaszade G."/>
            <person name="Szabo A."/>
            <person name="Felfoldi T."/>
            <person name="Schumann P."/>
            <person name="Boka K."/>
            <person name="Keki Z."/>
            <person name="Toumi M."/>
            <person name="Toth E."/>
        </authorList>
    </citation>
    <scope>NUCLEOTIDE SEQUENCE [LARGE SCALE GENOMIC DNA]</scope>
    <source>
        <strain evidence="2 3">MG-N-17</strain>
    </source>
</reference>
<feature type="coiled-coil region" evidence="1">
    <location>
        <begin position="336"/>
        <end position="370"/>
    </location>
</feature>
<dbReference type="OrthoDB" id="9795068at2"/>
<accession>A0A5R8KJR8</accession>
<comment type="caution">
    <text evidence="2">The sequence shown here is derived from an EMBL/GenBank/DDBJ whole genome shotgun (WGS) entry which is preliminary data.</text>
</comment>
<dbReference type="GO" id="GO:0016757">
    <property type="term" value="F:glycosyltransferase activity"/>
    <property type="evidence" value="ECO:0007669"/>
    <property type="project" value="TreeGrafter"/>
</dbReference>
<dbReference type="PROSITE" id="PS51257">
    <property type="entry name" value="PROKAR_LIPOPROTEIN"/>
    <property type="match status" value="1"/>
</dbReference>
<evidence type="ECO:0000256" key="1">
    <source>
        <dbReference type="SAM" id="Coils"/>
    </source>
</evidence>
<proteinExistence type="predicted"/>
<dbReference type="AlphaFoldDB" id="A0A5R8KJR8"/>
<dbReference type="Proteomes" id="UP000306196">
    <property type="component" value="Unassembled WGS sequence"/>
</dbReference>
<dbReference type="EMBL" id="VAUV01000001">
    <property type="protein sequence ID" value="TLD72566.1"/>
    <property type="molecule type" value="Genomic_DNA"/>
</dbReference>
<protein>
    <submittedName>
        <fullName evidence="2">Glycosyltransferase</fullName>
    </submittedName>
</protein>
<dbReference type="SUPFAM" id="SSF53756">
    <property type="entry name" value="UDP-Glycosyltransferase/glycogen phosphorylase"/>
    <property type="match status" value="1"/>
</dbReference>
<keyword evidence="2" id="KW-0808">Transferase</keyword>
<dbReference type="Gene3D" id="3.40.50.2000">
    <property type="entry name" value="Glycogen Phosphorylase B"/>
    <property type="match status" value="1"/>
</dbReference>
<keyword evidence="3" id="KW-1185">Reference proteome</keyword>
<gene>
    <name evidence="2" type="ORF">FEM03_00375</name>
</gene>
<dbReference type="PANTHER" id="PTHR45947">
    <property type="entry name" value="SULFOQUINOVOSYL TRANSFERASE SQD2"/>
    <property type="match status" value="1"/>
</dbReference>
<dbReference type="Pfam" id="PF13692">
    <property type="entry name" value="Glyco_trans_1_4"/>
    <property type="match status" value="1"/>
</dbReference>
<dbReference type="InterPro" id="IPR050194">
    <property type="entry name" value="Glycosyltransferase_grp1"/>
</dbReference>
<name>A0A5R8KJR8_9BACT</name>